<keyword evidence="1" id="KW-1133">Transmembrane helix</keyword>
<evidence type="ECO:0000256" key="1">
    <source>
        <dbReference type="SAM" id="Phobius"/>
    </source>
</evidence>
<keyword evidence="3" id="KW-1185">Reference proteome</keyword>
<evidence type="ECO:0000313" key="2">
    <source>
        <dbReference type="EMBL" id="KWT72401.1"/>
    </source>
</evidence>
<evidence type="ECO:0000313" key="3">
    <source>
        <dbReference type="Proteomes" id="UP000059074"/>
    </source>
</evidence>
<dbReference type="EMBL" id="LMTR01000012">
    <property type="protein sequence ID" value="KWT72401.1"/>
    <property type="molecule type" value="Genomic_DNA"/>
</dbReference>
<sequence length="352" mass="37644">MRACFIVAAVTLAGLALGLTLTFYTGYAQTTAEAVILVTLCAMSFATKFLAPAGVKYVRGHAVAQSLLWVGFAAAVVFDTFGTAGFWEMTYGMRASQITTASHAYNDAEAEKTRRQADVDEYADVRPTTEIKTELDSETVAAGNCNVRRAHTDACKTVAALKLELARAETRDRRREALTEASAKFDNLEKPAVAENPQRAVLSKIGGYIGVEDAGVFVAPILSVLTFIFVEIVAPTLFFVAVHGGSSKPPAPVPRERYYAPAVAPAPRRQRVQRCASAEDLLEFLRDVVDGARSVPGLTVNGRRVQGSQRAIGHACEGVSVTTINRHLAALRDAGAIALIAGRNGTEIEVLS</sequence>
<feature type="transmembrane region" description="Helical" evidence="1">
    <location>
        <begin position="217"/>
        <end position="242"/>
    </location>
</feature>
<comment type="caution">
    <text evidence="2">The sequence shown here is derived from an EMBL/GenBank/DDBJ whole genome shotgun (WGS) entry which is preliminary data.</text>
</comment>
<name>A0A109BP47_HYPSL</name>
<dbReference type="Proteomes" id="UP000059074">
    <property type="component" value="Unassembled WGS sequence"/>
</dbReference>
<gene>
    <name evidence="2" type="ORF">APY04_0195</name>
</gene>
<feature type="transmembrane region" description="Helical" evidence="1">
    <location>
        <begin position="34"/>
        <end position="55"/>
    </location>
</feature>
<dbReference type="PATRIC" id="fig|121290.4.peg.1578"/>
<organism evidence="2 3">
    <name type="scientific">Hyphomicrobium sulfonivorans</name>
    <dbReference type="NCBI Taxonomy" id="121290"/>
    <lineage>
        <taxon>Bacteria</taxon>
        <taxon>Pseudomonadati</taxon>
        <taxon>Pseudomonadota</taxon>
        <taxon>Alphaproteobacteria</taxon>
        <taxon>Hyphomicrobiales</taxon>
        <taxon>Hyphomicrobiaceae</taxon>
        <taxon>Hyphomicrobium</taxon>
    </lineage>
</organism>
<reference evidence="2 3" key="1">
    <citation type="submission" date="2015-10" db="EMBL/GenBank/DDBJ databases">
        <title>Transcriptomic analysis of a linuron degrading triple-species bacterial consortium.</title>
        <authorList>
            <person name="Albers P."/>
        </authorList>
    </citation>
    <scope>NUCLEOTIDE SEQUENCE [LARGE SCALE GENOMIC DNA]</scope>
    <source>
        <strain evidence="2 3">WDL6</strain>
    </source>
</reference>
<keyword evidence="1" id="KW-0812">Transmembrane</keyword>
<accession>A0A109BP47</accession>
<proteinExistence type="predicted"/>
<dbReference type="AlphaFoldDB" id="A0A109BP47"/>
<keyword evidence="1" id="KW-0472">Membrane</keyword>
<protein>
    <submittedName>
        <fullName evidence="2">Uncharacterized protein</fullName>
    </submittedName>
</protein>
<feature type="transmembrane region" description="Helical" evidence="1">
    <location>
        <begin position="67"/>
        <end position="87"/>
    </location>
</feature>